<gene>
    <name evidence="1" type="ORF">G4V39_08365</name>
</gene>
<evidence type="ECO:0000313" key="1">
    <source>
        <dbReference type="EMBL" id="QIJ72283.1"/>
    </source>
</evidence>
<evidence type="ECO:0000313" key="2">
    <source>
        <dbReference type="Proteomes" id="UP000502179"/>
    </source>
</evidence>
<dbReference type="CDD" id="cd06257">
    <property type="entry name" value="DnaJ"/>
    <property type="match status" value="1"/>
</dbReference>
<organism evidence="1 2">
    <name type="scientific">Thermosulfuriphilus ammonigenes</name>
    <dbReference type="NCBI Taxonomy" id="1936021"/>
    <lineage>
        <taxon>Bacteria</taxon>
        <taxon>Pseudomonadati</taxon>
        <taxon>Thermodesulfobacteriota</taxon>
        <taxon>Thermodesulfobacteria</taxon>
        <taxon>Thermodesulfobacteriales</taxon>
        <taxon>Thermodesulfobacteriaceae</taxon>
        <taxon>Thermosulfuriphilus</taxon>
    </lineage>
</organism>
<dbReference type="RefSeq" id="WP_166032501.1">
    <property type="nucleotide sequence ID" value="NZ_CP048877.1"/>
</dbReference>
<dbReference type="InterPro" id="IPR001623">
    <property type="entry name" value="DnaJ_domain"/>
</dbReference>
<keyword evidence="2" id="KW-1185">Reference proteome</keyword>
<accession>A0A6G7PXZ9</accession>
<dbReference type="EMBL" id="CP048877">
    <property type="protein sequence ID" value="QIJ72283.1"/>
    <property type="molecule type" value="Genomic_DNA"/>
</dbReference>
<dbReference type="InterPro" id="IPR036869">
    <property type="entry name" value="J_dom_sf"/>
</dbReference>
<protein>
    <submittedName>
        <fullName evidence="1">J domain-containing protein</fullName>
    </submittedName>
</protein>
<dbReference type="KEGG" id="tav:G4V39_08365"/>
<name>A0A6G7PXZ9_9BACT</name>
<dbReference type="AlphaFoldDB" id="A0A6G7PXZ9"/>
<dbReference type="Proteomes" id="UP000502179">
    <property type="component" value="Chromosome"/>
</dbReference>
<dbReference type="SUPFAM" id="SSF46565">
    <property type="entry name" value="Chaperone J-domain"/>
    <property type="match status" value="1"/>
</dbReference>
<sequence length="295" mass="34297">MARNPFEVLGITPQIVRDLDEEALFGLVKACYRALQRVCHPDLGQGLSPRRRSEMAVILNLAYEELDLERNPESFRKWRKAYIARLKRPSRSQVKELEAKLASLQQVNEGLIEALWEHLVLLNRLPFTEENGEGLEATNLYLGLIDVAIKHNLRRYHWGHNPNYKELIFDERGRLFLKAPPRWEPVPAGFITLLGTVSRRVIDIAAVLDRLPSKEHLLEGKRDLEFRPFELLNTLEIPVFKRECLPHLRRELRRDAYLFSVRKPFSGKIYCEGLIVRIVKTSTSKTEALPRAKEF</sequence>
<proteinExistence type="predicted"/>
<reference evidence="1 2" key="1">
    <citation type="submission" date="2020-02" db="EMBL/GenBank/DDBJ databases">
        <title>Genome analysis of Thermosulfuriphilus ammonigenes ST65T, an anaerobic thermophilic chemolithoautotrophic bacterium isolated from a deep-sea hydrothermal vent.</title>
        <authorList>
            <person name="Slobodkina G."/>
            <person name="Allioux M."/>
            <person name="Merkel A."/>
            <person name="Alain K."/>
            <person name="Jebbar M."/>
            <person name="Slobodkin A."/>
        </authorList>
    </citation>
    <scope>NUCLEOTIDE SEQUENCE [LARGE SCALE GENOMIC DNA]</scope>
    <source>
        <strain evidence="1 2">ST65</strain>
    </source>
</reference>